<sequence>MVGISVGTVRSSDINRMNEDYYIAIALDVQVVMFMDFHFDLTLISAFVGWWHPETHSFHMSWSEITIALQNVVYHLGLCTHGDPIGGAMRDFQQFYRRPSWGIVEQLPGSKHLVNLEARKESFLIKITWLRLGLQHIPKDQDDDTMR</sequence>
<keyword evidence="3" id="KW-1185">Reference proteome</keyword>
<reference evidence="2 3" key="1">
    <citation type="journal article" date="2023" name="Plants (Basel)">
        <title>Bridging the Gap: Combining Genomics and Transcriptomics Approaches to Understand Stylosanthes scabra, an Orphan Legume from the Brazilian Caatinga.</title>
        <authorList>
            <person name="Ferreira-Neto J.R.C."/>
            <person name="da Silva M.D."/>
            <person name="Binneck E."/>
            <person name="de Melo N.F."/>
            <person name="da Silva R.H."/>
            <person name="de Melo A.L.T.M."/>
            <person name="Pandolfi V."/>
            <person name="Bustamante F.O."/>
            <person name="Brasileiro-Vidal A.C."/>
            <person name="Benko-Iseppon A.M."/>
        </authorList>
    </citation>
    <scope>NUCLEOTIDE SEQUENCE [LARGE SCALE GENOMIC DNA]</scope>
    <source>
        <tissue evidence="2">Leaves</tissue>
    </source>
</reference>
<dbReference type="Proteomes" id="UP001341840">
    <property type="component" value="Unassembled WGS sequence"/>
</dbReference>
<dbReference type="PANTHER" id="PTHR46033:SF8">
    <property type="entry name" value="PROTEIN MAINTENANCE OF MERISTEMS-LIKE"/>
    <property type="match status" value="1"/>
</dbReference>
<gene>
    <name evidence="2" type="ORF">PIB30_086786</name>
</gene>
<protein>
    <recommendedName>
        <fullName evidence="1">Aminotransferase-like plant mobile domain-containing protein</fullName>
    </recommendedName>
</protein>
<evidence type="ECO:0000313" key="2">
    <source>
        <dbReference type="EMBL" id="MED6164134.1"/>
    </source>
</evidence>
<dbReference type="InterPro" id="IPR019557">
    <property type="entry name" value="AminoTfrase-like_pln_mobile"/>
</dbReference>
<comment type="caution">
    <text evidence="2">The sequence shown here is derived from an EMBL/GenBank/DDBJ whole genome shotgun (WGS) entry which is preliminary data.</text>
</comment>
<dbReference type="InterPro" id="IPR044824">
    <property type="entry name" value="MAIN-like"/>
</dbReference>
<evidence type="ECO:0000313" key="3">
    <source>
        <dbReference type="Proteomes" id="UP001341840"/>
    </source>
</evidence>
<name>A0ABU6USN2_9FABA</name>
<feature type="domain" description="Aminotransferase-like plant mobile" evidence="1">
    <location>
        <begin position="33"/>
        <end position="130"/>
    </location>
</feature>
<evidence type="ECO:0000259" key="1">
    <source>
        <dbReference type="Pfam" id="PF10536"/>
    </source>
</evidence>
<organism evidence="2 3">
    <name type="scientific">Stylosanthes scabra</name>
    <dbReference type="NCBI Taxonomy" id="79078"/>
    <lineage>
        <taxon>Eukaryota</taxon>
        <taxon>Viridiplantae</taxon>
        <taxon>Streptophyta</taxon>
        <taxon>Embryophyta</taxon>
        <taxon>Tracheophyta</taxon>
        <taxon>Spermatophyta</taxon>
        <taxon>Magnoliopsida</taxon>
        <taxon>eudicotyledons</taxon>
        <taxon>Gunneridae</taxon>
        <taxon>Pentapetalae</taxon>
        <taxon>rosids</taxon>
        <taxon>fabids</taxon>
        <taxon>Fabales</taxon>
        <taxon>Fabaceae</taxon>
        <taxon>Papilionoideae</taxon>
        <taxon>50 kb inversion clade</taxon>
        <taxon>dalbergioids sensu lato</taxon>
        <taxon>Dalbergieae</taxon>
        <taxon>Pterocarpus clade</taxon>
        <taxon>Stylosanthes</taxon>
    </lineage>
</organism>
<dbReference type="Pfam" id="PF10536">
    <property type="entry name" value="PMD"/>
    <property type="match status" value="1"/>
</dbReference>
<dbReference type="EMBL" id="JASCZI010122330">
    <property type="protein sequence ID" value="MED6164134.1"/>
    <property type="molecule type" value="Genomic_DNA"/>
</dbReference>
<dbReference type="PANTHER" id="PTHR46033">
    <property type="entry name" value="PROTEIN MAIN-LIKE 2"/>
    <property type="match status" value="1"/>
</dbReference>
<proteinExistence type="predicted"/>
<accession>A0ABU6USN2</accession>